<organism evidence="1 2">
    <name type="scientific">Aquamicrobium terrae</name>
    <dbReference type="NCBI Taxonomy" id="1324945"/>
    <lineage>
        <taxon>Bacteria</taxon>
        <taxon>Pseudomonadati</taxon>
        <taxon>Pseudomonadota</taxon>
        <taxon>Alphaproteobacteria</taxon>
        <taxon>Hyphomicrobiales</taxon>
        <taxon>Phyllobacteriaceae</taxon>
        <taxon>Aquamicrobium</taxon>
    </lineage>
</organism>
<dbReference type="SUPFAM" id="SSF53756">
    <property type="entry name" value="UDP-Glycosyltransferase/glycogen phosphorylase"/>
    <property type="match status" value="1"/>
</dbReference>
<accession>A0ABV2N228</accession>
<dbReference type="EMBL" id="JBEPML010000011">
    <property type="protein sequence ID" value="MET3793113.1"/>
    <property type="molecule type" value="Genomic_DNA"/>
</dbReference>
<dbReference type="RefSeq" id="WP_354196731.1">
    <property type="nucleotide sequence ID" value="NZ_JBEPML010000011.1"/>
</dbReference>
<proteinExistence type="predicted"/>
<evidence type="ECO:0000313" key="2">
    <source>
        <dbReference type="Proteomes" id="UP001549076"/>
    </source>
</evidence>
<sequence length="427" mass="46648">MGKLLIITSNFFPDPVVGAVRATQWARLLPEHGWQVDVARKHHGYSATGAEVSEAVHPHIKVHFISDAPSPFTARRLGRLGPAKNAFAGFMGRFMAPDTGILFWTTAGDRLARLVGEIRPDAVITTGPPHSVHTAGMRLKKSFPDLCWVADFRDVYHAHMRREAGWMECCKTRGSLRHEAEVYRAADHITCTFPAHKRWIARRFPAVAGKTTVVTNGVPSEIAPMEPSHEPGRQTGWIKVVGFSEAPETVALASAVAAVRRSGETIGLRIVGRPPSVRPEITKILGSGAEFTGMVAHARALEEIASARILVTVLSEQRSRIPAIASKLFEYLAIPAPVIVLNPSNAARTMFSRLSGLWMLTKPAPAGIEAAILAALRAPEDELRRRALLVRERWSRSAQAAQLASILDDLVKKRDVSLETRQAAPGE</sequence>
<dbReference type="Proteomes" id="UP001549076">
    <property type="component" value="Unassembled WGS sequence"/>
</dbReference>
<comment type="caution">
    <text evidence="1">The sequence shown here is derived from an EMBL/GenBank/DDBJ whole genome shotgun (WGS) entry which is preliminary data.</text>
</comment>
<name>A0ABV2N228_9HYPH</name>
<gene>
    <name evidence="1" type="ORF">ABID37_003336</name>
</gene>
<dbReference type="Gene3D" id="3.40.50.2000">
    <property type="entry name" value="Glycogen Phosphorylase B"/>
    <property type="match status" value="1"/>
</dbReference>
<evidence type="ECO:0000313" key="1">
    <source>
        <dbReference type="EMBL" id="MET3793113.1"/>
    </source>
</evidence>
<reference evidence="1 2" key="1">
    <citation type="submission" date="2024-06" db="EMBL/GenBank/DDBJ databases">
        <title>Genomic Encyclopedia of Type Strains, Phase IV (KMG-IV): sequencing the most valuable type-strain genomes for metagenomic binning, comparative biology and taxonomic classification.</title>
        <authorList>
            <person name="Goeker M."/>
        </authorList>
    </citation>
    <scope>NUCLEOTIDE SEQUENCE [LARGE SCALE GENOMIC DNA]</scope>
    <source>
        <strain evidence="1 2">DSM 27865</strain>
    </source>
</reference>
<protein>
    <submittedName>
        <fullName evidence="1">Glycosyltransferase involved in cell wall biosynthesis</fullName>
    </submittedName>
</protein>
<keyword evidence="2" id="KW-1185">Reference proteome</keyword>